<feature type="transmembrane region" description="Helical" evidence="1">
    <location>
        <begin position="142"/>
        <end position="160"/>
    </location>
</feature>
<dbReference type="Pfam" id="PF01066">
    <property type="entry name" value="CDP-OH_P_transf"/>
    <property type="match status" value="1"/>
</dbReference>
<dbReference type="GO" id="GO:0016780">
    <property type="term" value="F:phosphotransferase activity, for other substituted phosphate groups"/>
    <property type="evidence" value="ECO:0007669"/>
    <property type="project" value="InterPro"/>
</dbReference>
<keyword evidence="1" id="KW-1133">Transmembrane helix</keyword>
<dbReference type="InterPro" id="IPR000462">
    <property type="entry name" value="CDP-OH_P_trans"/>
</dbReference>
<feature type="transmembrane region" description="Helical" evidence="1">
    <location>
        <begin position="166"/>
        <end position="185"/>
    </location>
</feature>
<name>A0A2J0JIM7_9BACT</name>
<gene>
    <name evidence="2" type="ORF">COU48_00035</name>
</gene>
<dbReference type="GO" id="GO:0016020">
    <property type="term" value="C:membrane"/>
    <property type="evidence" value="ECO:0007669"/>
    <property type="project" value="InterPro"/>
</dbReference>
<keyword evidence="1" id="KW-0812">Transmembrane</keyword>
<protein>
    <recommendedName>
        <fullName evidence="4">CDP-diacylglycerol--glycerol-3-phosphate 3-phosphatidyltransferase</fullName>
    </recommendedName>
</protein>
<reference evidence="3" key="1">
    <citation type="submission" date="2017-09" db="EMBL/GenBank/DDBJ databases">
        <title>Depth-based differentiation of microbial function through sediment-hosted aquifers and enrichment of novel symbionts in the deep terrestrial subsurface.</title>
        <authorList>
            <person name="Probst A.J."/>
            <person name="Ladd B."/>
            <person name="Jarett J.K."/>
            <person name="Geller-Mcgrath D.E."/>
            <person name="Sieber C.M.K."/>
            <person name="Emerson J.B."/>
            <person name="Anantharaman K."/>
            <person name="Thomas B.C."/>
            <person name="Malmstrom R."/>
            <person name="Stieglmeier M."/>
            <person name="Klingl A."/>
            <person name="Woyke T."/>
            <person name="Ryan C.M."/>
            <person name="Banfield J.F."/>
        </authorList>
    </citation>
    <scope>NUCLEOTIDE SEQUENCE [LARGE SCALE GENOMIC DNA]</scope>
</reference>
<feature type="transmembrane region" description="Helical" evidence="1">
    <location>
        <begin position="87"/>
        <end position="106"/>
    </location>
</feature>
<dbReference type="EMBL" id="PFCP01000001">
    <property type="protein sequence ID" value="PIR69168.1"/>
    <property type="molecule type" value="Genomic_DNA"/>
</dbReference>
<feature type="transmembrane region" description="Helical" evidence="1">
    <location>
        <begin position="21"/>
        <end position="42"/>
    </location>
</feature>
<evidence type="ECO:0008006" key="4">
    <source>
        <dbReference type="Google" id="ProtNLM"/>
    </source>
</evidence>
<feature type="transmembrane region" description="Helical" evidence="1">
    <location>
        <begin position="48"/>
        <end position="66"/>
    </location>
</feature>
<evidence type="ECO:0000313" key="3">
    <source>
        <dbReference type="Proteomes" id="UP000228613"/>
    </source>
</evidence>
<accession>A0A2J0JIM7</accession>
<evidence type="ECO:0000256" key="1">
    <source>
        <dbReference type="SAM" id="Phobius"/>
    </source>
</evidence>
<evidence type="ECO:0000313" key="2">
    <source>
        <dbReference type="EMBL" id="PIR69168.1"/>
    </source>
</evidence>
<proteinExistence type="predicted"/>
<comment type="caution">
    <text evidence="2">The sequence shown here is derived from an EMBL/GenBank/DDBJ whole genome shotgun (WGS) entry which is preliminary data.</text>
</comment>
<organism evidence="2 3">
    <name type="scientific">Candidatus Nomurabacteria bacterium CG10_big_fil_rev_8_21_14_0_10_03_31_7</name>
    <dbReference type="NCBI Taxonomy" id="1974730"/>
    <lineage>
        <taxon>Bacteria</taxon>
        <taxon>Candidatus Nomuraibacteriota</taxon>
    </lineage>
</organism>
<dbReference type="Proteomes" id="UP000228613">
    <property type="component" value="Unassembled WGS sequence"/>
</dbReference>
<sequence>MKELIKKFILTLHEKYGIIPSILTYIKIFSAPWLALLISKILLDKSSALTIFTLIIYILIISTSFLNKILEQEISKIEKKKYQNQDILDSLSDKILIIFILIPFGLNLFTFLIISAESILALQILYSINYKKQKDIYTKIKIILQALLIPILILQVITGFVPEMAIYTYIIITIIFTYASLYSHFSDYFYFKNE</sequence>
<dbReference type="AlphaFoldDB" id="A0A2J0JIM7"/>
<keyword evidence="1" id="KW-0472">Membrane</keyword>
<dbReference type="GO" id="GO:0008654">
    <property type="term" value="P:phospholipid biosynthetic process"/>
    <property type="evidence" value="ECO:0007669"/>
    <property type="project" value="InterPro"/>
</dbReference>